<sequence>MEKRTPRALLQASKKNNAVAYAKSTQVILVGYPPRRTTVAQVNASVPRALPTLSTEATTRTKQFSCSSGIALCQLASVYLLKGQGCRQSGDS</sequence>
<accession>A0A0E0ANK2</accession>
<dbReference type="AlphaFoldDB" id="A0A0E0ANK2"/>
<evidence type="ECO:0000313" key="1">
    <source>
        <dbReference type="EnsemblPlants" id="OGLUM07G24540.2"/>
    </source>
</evidence>
<dbReference type="EnsemblPlants" id="OGLUM07G24540.2">
    <property type="protein sequence ID" value="OGLUM07G24540.2"/>
    <property type="gene ID" value="OGLUM07G24540"/>
</dbReference>
<reference evidence="1" key="1">
    <citation type="submission" date="2015-04" db="UniProtKB">
        <authorList>
            <consortium name="EnsemblPlants"/>
        </authorList>
    </citation>
    <scope>IDENTIFICATION</scope>
</reference>
<evidence type="ECO:0000313" key="2">
    <source>
        <dbReference type="Proteomes" id="UP000026961"/>
    </source>
</evidence>
<reference evidence="1" key="2">
    <citation type="submission" date="2018-05" db="EMBL/GenBank/DDBJ databases">
        <title>OgluRS3 (Oryza glumaepatula Reference Sequence Version 3).</title>
        <authorList>
            <person name="Zhang J."/>
            <person name="Kudrna D."/>
            <person name="Lee S."/>
            <person name="Talag J."/>
            <person name="Welchert J."/>
            <person name="Wing R.A."/>
        </authorList>
    </citation>
    <scope>NUCLEOTIDE SEQUENCE [LARGE SCALE GENOMIC DNA]</scope>
</reference>
<protein>
    <submittedName>
        <fullName evidence="1">Uncharacterized protein</fullName>
    </submittedName>
</protein>
<organism evidence="1">
    <name type="scientific">Oryza glumipatula</name>
    <dbReference type="NCBI Taxonomy" id="40148"/>
    <lineage>
        <taxon>Eukaryota</taxon>
        <taxon>Viridiplantae</taxon>
        <taxon>Streptophyta</taxon>
        <taxon>Embryophyta</taxon>
        <taxon>Tracheophyta</taxon>
        <taxon>Spermatophyta</taxon>
        <taxon>Magnoliopsida</taxon>
        <taxon>Liliopsida</taxon>
        <taxon>Poales</taxon>
        <taxon>Poaceae</taxon>
        <taxon>BOP clade</taxon>
        <taxon>Oryzoideae</taxon>
        <taxon>Oryzeae</taxon>
        <taxon>Oryzinae</taxon>
        <taxon>Oryza</taxon>
    </lineage>
</organism>
<dbReference type="Proteomes" id="UP000026961">
    <property type="component" value="Chromosome 7"/>
</dbReference>
<name>A0A0E0ANK2_9ORYZ</name>
<keyword evidence="2" id="KW-1185">Reference proteome</keyword>
<dbReference type="Gramene" id="OGLUM07G24540.2">
    <property type="protein sequence ID" value="OGLUM07G24540.2"/>
    <property type="gene ID" value="OGLUM07G24540"/>
</dbReference>
<proteinExistence type="predicted"/>